<gene>
    <name evidence="1" type="ORF">JR316_0011968</name>
</gene>
<comment type="caution">
    <text evidence="1">The sequence shown here is derived from an EMBL/GenBank/DDBJ whole genome shotgun (WGS) entry which is preliminary data.</text>
</comment>
<keyword evidence="2" id="KW-1185">Reference proteome</keyword>
<proteinExistence type="predicted"/>
<name>A0ACB8GL81_PSICU</name>
<dbReference type="EMBL" id="JAFIQS020000011">
    <property type="protein sequence ID" value="KAH9476393.1"/>
    <property type="molecule type" value="Genomic_DNA"/>
</dbReference>
<accession>A0ACB8GL81</accession>
<keyword evidence="1" id="KW-0503">Monooxygenase</keyword>
<organism evidence="1 2">
    <name type="scientific">Psilocybe cubensis</name>
    <name type="common">Psychedelic mushroom</name>
    <name type="synonym">Stropharia cubensis</name>
    <dbReference type="NCBI Taxonomy" id="181762"/>
    <lineage>
        <taxon>Eukaryota</taxon>
        <taxon>Fungi</taxon>
        <taxon>Dikarya</taxon>
        <taxon>Basidiomycota</taxon>
        <taxon>Agaricomycotina</taxon>
        <taxon>Agaricomycetes</taxon>
        <taxon>Agaricomycetidae</taxon>
        <taxon>Agaricales</taxon>
        <taxon>Agaricineae</taxon>
        <taxon>Strophariaceae</taxon>
        <taxon>Psilocybe</taxon>
    </lineage>
</organism>
<keyword evidence="1" id="KW-0560">Oxidoreductase</keyword>
<sequence length="422" mass="47964">MTIKVTNGTIVVVSDMRTVKELLDDRSAEFASRPAFSGMDAVTGGRYFVTAPAESHYWKISRKVIQPLVSPQAVQKYHPLADMETTQLLYDILHKPEAFYDHITRSTLSFITSVVFGQRTPKHDSPIALSFREYIEQFSRVFSPESAPVDFIPALMYVPERWAPWKKMWKETQAMQHALYFKLFGEVEKRKRAGMNDECFVANMLERQEELALERDTIAYICGVLLDGGAETTASFLQNLILCLVKSPAVLKKAQMEVDSVVGDRLPDFNDIKSMPYVQAVIKETHRFLPTAPTAIPHASVDDSEYRGYIIPKKTPVLINVYLYERPEDFWPERYLLAPDGTISGLPDGMGYARTTLSFGSGKRLCPGMYLANTNTNLAVMRLLWAFDFASIDFPAPSTPKWDIENEFIDRYLSRESDLSFL</sequence>
<evidence type="ECO:0000313" key="2">
    <source>
        <dbReference type="Proteomes" id="UP000664032"/>
    </source>
</evidence>
<reference evidence="1" key="1">
    <citation type="submission" date="2021-10" db="EMBL/GenBank/DDBJ databases">
        <title>Psilocybe cubensis genome.</title>
        <authorList>
            <person name="Mckernan K.J."/>
            <person name="Crawford S."/>
            <person name="Trippe A."/>
            <person name="Kane L.T."/>
            <person name="Mclaughlin S."/>
        </authorList>
    </citation>
    <scope>NUCLEOTIDE SEQUENCE</scope>
    <source>
        <strain evidence="1">MGC-MH-2018</strain>
    </source>
</reference>
<protein>
    <submittedName>
        <fullName evidence="1">Cytochrome P450 monooxygenase</fullName>
    </submittedName>
</protein>
<evidence type="ECO:0000313" key="1">
    <source>
        <dbReference type="EMBL" id="KAH9476393.1"/>
    </source>
</evidence>
<dbReference type="Proteomes" id="UP000664032">
    <property type="component" value="Unassembled WGS sequence"/>
</dbReference>